<reference evidence="1 2" key="1">
    <citation type="submission" date="2017-03" db="EMBL/GenBank/DDBJ databases">
        <title>Whole genome sequences of fourteen strains of Bradyrhizobium canariense and one strain of Bradyrhizobium japonicum isolated from Lupinus (Papilionoideae: Genisteae) species in Algeria.</title>
        <authorList>
            <person name="Crovadore J."/>
            <person name="Chekireb D."/>
            <person name="Brachmann A."/>
            <person name="Chablais R."/>
            <person name="Cochard B."/>
            <person name="Lefort F."/>
        </authorList>
    </citation>
    <scope>NUCLEOTIDE SEQUENCE [LARGE SCALE GENOMIC DNA]</scope>
    <source>
        <strain evidence="1 2">UBMA195</strain>
    </source>
</reference>
<organism evidence="1 2">
    <name type="scientific">Bradyrhizobium canariense</name>
    <dbReference type="NCBI Taxonomy" id="255045"/>
    <lineage>
        <taxon>Bacteria</taxon>
        <taxon>Pseudomonadati</taxon>
        <taxon>Pseudomonadota</taxon>
        <taxon>Alphaproteobacteria</taxon>
        <taxon>Hyphomicrobiales</taxon>
        <taxon>Nitrobacteraceae</taxon>
        <taxon>Bradyrhizobium</taxon>
    </lineage>
</organism>
<protein>
    <submittedName>
        <fullName evidence="1">Uncharacterized protein</fullName>
    </submittedName>
</protein>
<evidence type="ECO:0000313" key="1">
    <source>
        <dbReference type="EMBL" id="OSJ05613.1"/>
    </source>
</evidence>
<dbReference type="AlphaFoldDB" id="A0A1X3H2H9"/>
<proteinExistence type="predicted"/>
<gene>
    <name evidence="1" type="ORF">BSZ18_25980</name>
</gene>
<sequence>MRNDIPLYVPQDGDYEWLFSLTPRYLQKSAREDIVGDLWIELSERRVDRAGVPACAKRMIAAYNKENPMKSYGDIRAPLPLDAPAYLDGTMSRVEIVAESLWA</sequence>
<name>A0A1X3H2H9_9BRAD</name>
<dbReference type="Proteomes" id="UP000193553">
    <property type="component" value="Unassembled WGS sequence"/>
</dbReference>
<comment type="caution">
    <text evidence="1">The sequence shown here is derived from an EMBL/GenBank/DDBJ whole genome shotgun (WGS) entry which is preliminary data.</text>
</comment>
<dbReference type="EMBL" id="NAFI01000182">
    <property type="protein sequence ID" value="OSJ05613.1"/>
    <property type="molecule type" value="Genomic_DNA"/>
</dbReference>
<accession>A0A1X3H2H9</accession>
<evidence type="ECO:0000313" key="2">
    <source>
        <dbReference type="Proteomes" id="UP000193553"/>
    </source>
</evidence>